<evidence type="ECO:0000256" key="5">
    <source>
        <dbReference type="ARBA" id="ARBA00022801"/>
    </source>
</evidence>
<evidence type="ECO:0000256" key="11">
    <source>
        <dbReference type="NCBIfam" id="TIGR00665"/>
    </source>
</evidence>
<dbReference type="InterPro" id="IPR027417">
    <property type="entry name" value="P-loop_NTPase"/>
</dbReference>
<gene>
    <name evidence="14" type="primary">dnaB</name>
    <name evidence="14" type="ORF">IAD36_05165</name>
</gene>
<organism evidence="14 15">
    <name type="scientific">Candidatus Scatomorpha intestinigallinarum</name>
    <dbReference type="NCBI Taxonomy" id="2840923"/>
    <lineage>
        <taxon>Bacteria</taxon>
        <taxon>Bacillati</taxon>
        <taxon>Bacillota</taxon>
        <taxon>Clostridia</taxon>
        <taxon>Eubacteriales</taxon>
        <taxon>Candidatus Scatomorpha</taxon>
    </lineage>
</organism>
<evidence type="ECO:0000256" key="1">
    <source>
        <dbReference type="ARBA" id="ARBA00008428"/>
    </source>
</evidence>
<dbReference type="PANTHER" id="PTHR30153">
    <property type="entry name" value="REPLICATIVE DNA HELICASE DNAB"/>
    <property type="match status" value="1"/>
</dbReference>
<dbReference type="PROSITE" id="PS51199">
    <property type="entry name" value="SF4_HELICASE"/>
    <property type="match status" value="1"/>
</dbReference>
<comment type="similarity">
    <text evidence="1 12">Belongs to the helicase family. DnaB subfamily.</text>
</comment>
<keyword evidence="8 12" id="KW-0238">DNA-binding</keyword>
<evidence type="ECO:0000256" key="2">
    <source>
        <dbReference type="ARBA" id="ARBA00022515"/>
    </source>
</evidence>
<dbReference type="SMART" id="SM00382">
    <property type="entry name" value="AAA"/>
    <property type="match status" value="1"/>
</dbReference>
<comment type="caution">
    <text evidence="14">The sequence shown here is derived from an EMBL/GenBank/DDBJ whole genome shotgun (WGS) entry which is preliminary data.</text>
</comment>
<dbReference type="GO" id="GO:0005829">
    <property type="term" value="C:cytosol"/>
    <property type="evidence" value="ECO:0007669"/>
    <property type="project" value="TreeGrafter"/>
</dbReference>
<dbReference type="CDD" id="cd00984">
    <property type="entry name" value="DnaB_C"/>
    <property type="match status" value="1"/>
</dbReference>
<comment type="function">
    <text evidence="12">The main replicative DNA helicase, it participates in initiation and elongation during chromosome replication. Travels ahead of the DNA replisome, separating dsDNA into templates for DNA synthesis. A processive ATP-dependent 5'-3' DNA helicase it has DNA-dependent ATPase activity.</text>
</comment>
<dbReference type="PANTHER" id="PTHR30153:SF2">
    <property type="entry name" value="REPLICATIVE DNA HELICASE"/>
    <property type="match status" value="1"/>
</dbReference>
<accession>A0A9D1DLH2</accession>
<evidence type="ECO:0000259" key="13">
    <source>
        <dbReference type="PROSITE" id="PS51199"/>
    </source>
</evidence>
<dbReference type="AlphaFoldDB" id="A0A9D1DLH2"/>
<dbReference type="EC" id="5.6.2.3" evidence="11 12"/>
<comment type="catalytic activity">
    <reaction evidence="10 12">
        <text>ATP + H2O = ADP + phosphate + H(+)</text>
        <dbReference type="Rhea" id="RHEA:13065"/>
        <dbReference type="ChEBI" id="CHEBI:15377"/>
        <dbReference type="ChEBI" id="CHEBI:15378"/>
        <dbReference type="ChEBI" id="CHEBI:30616"/>
        <dbReference type="ChEBI" id="CHEBI:43474"/>
        <dbReference type="ChEBI" id="CHEBI:456216"/>
        <dbReference type="EC" id="5.6.2.3"/>
    </reaction>
</comment>
<evidence type="ECO:0000256" key="4">
    <source>
        <dbReference type="ARBA" id="ARBA00022741"/>
    </source>
</evidence>
<keyword evidence="6 12" id="KW-0347">Helicase</keyword>
<dbReference type="GO" id="GO:1990077">
    <property type="term" value="C:primosome complex"/>
    <property type="evidence" value="ECO:0007669"/>
    <property type="project" value="UniProtKB-UniRule"/>
</dbReference>
<dbReference type="EMBL" id="DVHH01000130">
    <property type="protein sequence ID" value="HIR54973.1"/>
    <property type="molecule type" value="Genomic_DNA"/>
</dbReference>
<evidence type="ECO:0000313" key="15">
    <source>
        <dbReference type="Proteomes" id="UP000824238"/>
    </source>
</evidence>
<evidence type="ECO:0000313" key="14">
    <source>
        <dbReference type="EMBL" id="HIR54973.1"/>
    </source>
</evidence>
<dbReference type="InterPro" id="IPR016136">
    <property type="entry name" value="DNA_helicase_N/primase_C"/>
</dbReference>
<dbReference type="InterPro" id="IPR003593">
    <property type="entry name" value="AAA+_ATPase"/>
</dbReference>
<evidence type="ECO:0000256" key="9">
    <source>
        <dbReference type="ARBA" id="ARBA00023235"/>
    </source>
</evidence>
<dbReference type="Pfam" id="PF00772">
    <property type="entry name" value="DnaB"/>
    <property type="match status" value="1"/>
</dbReference>
<protein>
    <recommendedName>
        <fullName evidence="11 12">Replicative DNA helicase</fullName>
        <ecNumber evidence="11 12">5.6.2.3</ecNumber>
    </recommendedName>
</protein>
<keyword evidence="7 12" id="KW-0067">ATP-binding</keyword>
<evidence type="ECO:0000256" key="8">
    <source>
        <dbReference type="ARBA" id="ARBA00023125"/>
    </source>
</evidence>
<name>A0A9D1DLH2_9FIRM</name>
<dbReference type="GO" id="GO:0043139">
    <property type="term" value="F:5'-3' DNA helicase activity"/>
    <property type="evidence" value="ECO:0007669"/>
    <property type="project" value="UniProtKB-EC"/>
</dbReference>
<dbReference type="Gene3D" id="1.10.860.10">
    <property type="entry name" value="DNAb Helicase, Chain A"/>
    <property type="match status" value="1"/>
</dbReference>
<keyword evidence="5 12" id="KW-0378">Hydrolase</keyword>
<dbReference type="GO" id="GO:0005524">
    <property type="term" value="F:ATP binding"/>
    <property type="evidence" value="ECO:0007669"/>
    <property type="project" value="UniProtKB-UniRule"/>
</dbReference>
<dbReference type="InterPro" id="IPR007692">
    <property type="entry name" value="DNA_helicase_DnaB"/>
</dbReference>
<evidence type="ECO:0000256" key="10">
    <source>
        <dbReference type="ARBA" id="ARBA00048954"/>
    </source>
</evidence>
<dbReference type="GO" id="GO:0016787">
    <property type="term" value="F:hydrolase activity"/>
    <property type="evidence" value="ECO:0007669"/>
    <property type="project" value="UniProtKB-KW"/>
</dbReference>
<dbReference type="GO" id="GO:0003677">
    <property type="term" value="F:DNA binding"/>
    <property type="evidence" value="ECO:0007669"/>
    <property type="project" value="UniProtKB-UniRule"/>
</dbReference>
<keyword evidence="2 12" id="KW-0639">Primosome</keyword>
<dbReference type="SUPFAM" id="SSF48024">
    <property type="entry name" value="N-terminal domain of DnaB helicase"/>
    <property type="match status" value="1"/>
</dbReference>
<dbReference type="Pfam" id="PF03796">
    <property type="entry name" value="DnaB_C"/>
    <property type="match status" value="1"/>
</dbReference>
<keyword evidence="3 12" id="KW-0235">DNA replication</keyword>
<evidence type="ECO:0000256" key="12">
    <source>
        <dbReference type="RuleBase" id="RU362085"/>
    </source>
</evidence>
<dbReference type="Gene3D" id="3.40.50.300">
    <property type="entry name" value="P-loop containing nucleotide triphosphate hydrolases"/>
    <property type="match status" value="1"/>
</dbReference>
<dbReference type="NCBIfam" id="TIGR00665">
    <property type="entry name" value="DnaB"/>
    <property type="match status" value="1"/>
</dbReference>
<dbReference type="Proteomes" id="UP000824238">
    <property type="component" value="Unassembled WGS sequence"/>
</dbReference>
<keyword evidence="4 12" id="KW-0547">Nucleotide-binding</keyword>
<sequence length="448" mass="49060">MDELLGRRAPYSAPAEQAVLGSMLIDPRCIPEVIGKVKSQDFYIQTNREIFETMFSMFSFGRNIDPVTVMGEMKSRGVFKDDSTEQYLRELMDITPTAANVLEYAAIVSDRALQRALAQAADEIQKLVYEGAGAADSMLEAAERKIFALGKDRFNGGLEPVATVVQRVYDGISEAANSDSSTPGISTGIRELDSTILGMGPGDFILVASRPGMGKTSIGLNIALSAAKSTGRTVAVFSLEMTREQLVMRLLAGEGLVDSKKLQTGRLSNDEWQRVGAAAGVLSGTDIRIDDNPSLTVSEMNAQCRRLKNLGLIVIDYLQLMQSAGSGNSWANESRTQAVSDISRMIKIMAKELGVPVLCLSQLSRANESRQNKRPMLSDLRESGAIEQDADVVMGIYREGYYNAECENPNEAELIILKNRRGQTGTINLMWLPEYTSFVAVDRRHDDD</sequence>
<keyword evidence="9" id="KW-0413">Isomerase</keyword>
<dbReference type="InterPro" id="IPR007694">
    <property type="entry name" value="DNA_helicase_DnaB-like_C"/>
</dbReference>
<dbReference type="InterPro" id="IPR036185">
    <property type="entry name" value="DNA_heli_DnaB-like_N_sf"/>
</dbReference>
<feature type="domain" description="SF4 helicase" evidence="13">
    <location>
        <begin position="178"/>
        <end position="445"/>
    </location>
</feature>
<dbReference type="SUPFAM" id="SSF52540">
    <property type="entry name" value="P-loop containing nucleoside triphosphate hydrolases"/>
    <property type="match status" value="1"/>
</dbReference>
<reference evidence="14" key="1">
    <citation type="submission" date="2020-10" db="EMBL/GenBank/DDBJ databases">
        <authorList>
            <person name="Gilroy R."/>
        </authorList>
    </citation>
    <scope>NUCLEOTIDE SEQUENCE</scope>
    <source>
        <strain evidence="14">ChiGjej3B3-7149</strain>
    </source>
</reference>
<evidence type="ECO:0000256" key="7">
    <source>
        <dbReference type="ARBA" id="ARBA00022840"/>
    </source>
</evidence>
<reference evidence="14" key="2">
    <citation type="journal article" date="2021" name="PeerJ">
        <title>Extensive microbial diversity within the chicken gut microbiome revealed by metagenomics and culture.</title>
        <authorList>
            <person name="Gilroy R."/>
            <person name="Ravi A."/>
            <person name="Getino M."/>
            <person name="Pursley I."/>
            <person name="Horton D.L."/>
            <person name="Alikhan N.F."/>
            <person name="Baker D."/>
            <person name="Gharbi K."/>
            <person name="Hall N."/>
            <person name="Watson M."/>
            <person name="Adriaenssens E.M."/>
            <person name="Foster-Nyarko E."/>
            <person name="Jarju S."/>
            <person name="Secka A."/>
            <person name="Antonio M."/>
            <person name="Oren A."/>
            <person name="Chaudhuri R.R."/>
            <person name="La Ragione R."/>
            <person name="Hildebrand F."/>
            <person name="Pallen M.J."/>
        </authorList>
    </citation>
    <scope>NUCLEOTIDE SEQUENCE</scope>
    <source>
        <strain evidence="14">ChiGjej3B3-7149</strain>
    </source>
</reference>
<dbReference type="InterPro" id="IPR007693">
    <property type="entry name" value="DNA_helicase_DnaB-like_N"/>
</dbReference>
<proteinExistence type="inferred from homology"/>
<dbReference type="GO" id="GO:0006269">
    <property type="term" value="P:DNA replication, synthesis of primer"/>
    <property type="evidence" value="ECO:0007669"/>
    <property type="project" value="UniProtKB-UniRule"/>
</dbReference>
<evidence type="ECO:0000256" key="6">
    <source>
        <dbReference type="ARBA" id="ARBA00022806"/>
    </source>
</evidence>
<evidence type="ECO:0000256" key="3">
    <source>
        <dbReference type="ARBA" id="ARBA00022705"/>
    </source>
</evidence>